<protein>
    <submittedName>
        <fullName evidence="2">Uncharacterized protein</fullName>
    </submittedName>
</protein>
<evidence type="ECO:0000313" key="2">
    <source>
        <dbReference type="EMBL" id="KAG0563146.1"/>
    </source>
</evidence>
<gene>
    <name evidence="2" type="ORF">KC19_8G007700</name>
</gene>
<name>A0A8T0GTY9_CERPU</name>
<feature type="chain" id="PRO_5035740487" evidence="1">
    <location>
        <begin position="19"/>
        <end position="54"/>
    </location>
</feature>
<reference evidence="2" key="1">
    <citation type="submission" date="2020-06" db="EMBL/GenBank/DDBJ databases">
        <title>WGS assembly of Ceratodon purpureus strain R40.</title>
        <authorList>
            <person name="Carey S.B."/>
            <person name="Jenkins J."/>
            <person name="Shu S."/>
            <person name="Lovell J.T."/>
            <person name="Sreedasyam A."/>
            <person name="Maumus F."/>
            <person name="Tiley G.P."/>
            <person name="Fernandez-Pozo N."/>
            <person name="Barry K."/>
            <person name="Chen C."/>
            <person name="Wang M."/>
            <person name="Lipzen A."/>
            <person name="Daum C."/>
            <person name="Saski C.A."/>
            <person name="Payton A.C."/>
            <person name="Mcbreen J.C."/>
            <person name="Conrad R.E."/>
            <person name="Kollar L.M."/>
            <person name="Olsson S."/>
            <person name="Huttunen S."/>
            <person name="Landis J.B."/>
            <person name="Wickett N.J."/>
            <person name="Johnson M.G."/>
            <person name="Rensing S.A."/>
            <person name="Grimwood J."/>
            <person name="Schmutz J."/>
            <person name="Mcdaniel S.F."/>
        </authorList>
    </citation>
    <scope>NUCLEOTIDE SEQUENCE</scope>
    <source>
        <strain evidence="2">R40</strain>
    </source>
</reference>
<organism evidence="2 3">
    <name type="scientific">Ceratodon purpureus</name>
    <name type="common">Fire moss</name>
    <name type="synonym">Dicranum purpureum</name>
    <dbReference type="NCBI Taxonomy" id="3225"/>
    <lineage>
        <taxon>Eukaryota</taxon>
        <taxon>Viridiplantae</taxon>
        <taxon>Streptophyta</taxon>
        <taxon>Embryophyta</taxon>
        <taxon>Bryophyta</taxon>
        <taxon>Bryophytina</taxon>
        <taxon>Bryopsida</taxon>
        <taxon>Dicranidae</taxon>
        <taxon>Pseudoditrichales</taxon>
        <taxon>Ditrichaceae</taxon>
        <taxon>Ceratodon</taxon>
    </lineage>
</organism>
<keyword evidence="3" id="KW-1185">Reference proteome</keyword>
<feature type="signal peptide" evidence="1">
    <location>
        <begin position="1"/>
        <end position="18"/>
    </location>
</feature>
<accession>A0A8T0GTY9</accession>
<proteinExistence type="predicted"/>
<sequence>MSVFRNAILVWLFYKLLGHNLYAKLGISPFSQICMSRLRSNILVPFRYLMMMHW</sequence>
<evidence type="ECO:0000313" key="3">
    <source>
        <dbReference type="Proteomes" id="UP000822688"/>
    </source>
</evidence>
<dbReference type="Proteomes" id="UP000822688">
    <property type="component" value="Chromosome 8"/>
</dbReference>
<keyword evidence="1" id="KW-0732">Signal</keyword>
<dbReference type="EMBL" id="CM026429">
    <property type="protein sequence ID" value="KAG0563146.1"/>
    <property type="molecule type" value="Genomic_DNA"/>
</dbReference>
<dbReference type="AlphaFoldDB" id="A0A8T0GTY9"/>
<evidence type="ECO:0000256" key="1">
    <source>
        <dbReference type="SAM" id="SignalP"/>
    </source>
</evidence>
<comment type="caution">
    <text evidence="2">The sequence shown here is derived from an EMBL/GenBank/DDBJ whole genome shotgun (WGS) entry which is preliminary data.</text>
</comment>